<dbReference type="PANTHER" id="PTHR48182">
    <property type="entry name" value="PROTEIN SERAC1"/>
    <property type="match status" value="1"/>
</dbReference>
<reference evidence="3" key="2">
    <citation type="journal article" date="2009" name="Fungal Genet. Biol.">
        <title>The 2008 update of the Aspergillus nidulans genome annotation: a community effort.</title>
        <authorList>
            <person name="Wortman J.R."/>
            <person name="Gilsenan J.M."/>
            <person name="Joardar V."/>
            <person name="Deegan J."/>
            <person name="Clutterbuck J."/>
            <person name="Andersen M.R."/>
            <person name="Archer D."/>
            <person name="Bencina M."/>
            <person name="Braus G."/>
            <person name="Coutinho P."/>
            <person name="von Dohren H."/>
            <person name="Doonan J."/>
            <person name="Driessen A.J."/>
            <person name="Durek P."/>
            <person name="Espeso E."/>
            <person name="Fekete E."/>
            <person name="Flipphi M."/>
            <person name="Estrada C.G."/>
            <person name="Geysens S."/>
            <person name="Goldman G."/>
            <person name="de Groot P.W."/>
            <person name="Hansen K."/>
            <person name="Harris S.D."/>
            <person name="Heinekamp T."/>
            <person name="Helmstaedt K."/>
            <person name="Henrissat B."/>
            <person name="Hofmann G."/>
            <person name="Homan T."/>
            <person name="Horio T."/>
            <person name="Horiuchi H."/>
            <person name="James S."/>
            <person name="Jones M."/>
            <person name="Karaffa L."/>
            <person name="Karanyi Z."/>
            <person name="Kato M."/>
            <person name="Keller N."/>
            <person name="Kelly D.E."/>
            <person name="Kiel J.A."/>
            <person name="Kim J.M."/>
            <person name="van der Klei I.J."/>
            <person name="Klis F.M."/>
            <person name="Kovalchuk A."/>
            <person name="Krasevec N."/>
            <person name="Kubicek C.P."/>
            <person name="Liu B."/>
            <person name="Maccabe A."/>
            <person name="Meyer V."/>
            <person name="Mirabito P."/>
            <person name="Miskei M."/>
            <person name="Mos M."/>
            <person name="Mullins J."/>
            <person name="Nelson D.R."/>
            <person name="Nielsen J."/>
            <person name="Oakley B.R."/>
            <person name="Osmani S.A."/>
            <person name="Pakula T."/>
            <person name="Paszewski A."/>
            <person name="Paulsen I."/>
            <person name="Pilsyk S."/>
            <person name="Pocsi I."/>
            <person name="Punt P.J."/>
            <person name="Ram A.F."/>
            <person name="Ren Q."/>
            <person name="Robellet X."/>
            <person name="Robson G."/>
            <person name="Seiboth B."/>
            <person name="van Solingen P."/>
            <person name="Specht T."/>
            <person name="Sun J."/>
            <person name="Taheri-Talesh N."/>
            <person name="Takeshita N."/>
            <person name="Ussery D."/>
            <person name="vanKuyk P.A."/>
            <person name="Visser H."/>
            <person name="van de Vondervoort P.J."/>
            <person name="de Vries R.P."/>
            <person name="Walton J."/>
            <person name="Xiang X."/>
            <person name="Xiong Y."/>
            <person name="Zeng A.P."/>
            <person name="Brandt B.W."/>
            <person name="Cornell M.J."/>
            <person name="van den Hondel C.A."/>
            <person name="Visser J."/>
            <person name="Oliver S.G."/>
            <person name="Turner G."/>
        </authorList>
    </citation>
    <scope>GENOME REANNOTATION</scope>
    <source>
        <strain evidence="3">FGSC A4 / ATCC 38163 / CBS 112.46 / NRRL 194 / M139</strain>
    </source>
</reference>
<evidence type="ECO:0000313" key="3">
    <source>
        <dbReference type="Proteomes" id="UP000000560"/>
    </source>
</evidence>
<reference evidence="3" key="1">
    <citation type="journal article" date="2005" name="Nature">
        <title>Sequencing of Aspergillus nidulans and comparative analysis with A. fumigatus and A. oryzae.</title>
        <authorList>
            <person name="Galagan J.E."/>
            <person name="Calvo S.E."/>
            <person name="Cuomo C."/>
            <person name="Ma L.J."/>
            <person name="Wortman J.R."/>
            <person name="Batzoglou S."/>
            <person name="Lee S.I."/>
            <person name="Basturkmen M."/>
            <person name="Spevak C.C."/>
            <person name="Clutterbuck J."/>
            <person name="Kapitonov V."/>
            <person name="Jurka J."/>
            <person name="Scazzocchio C."/>
            <person name="Farman M."/>
            <person name="Butler J."/>
            <person name="Purcell S."/>
            <person name="Harris S."/>
            <person name="Braus G.H."/>
            <person name="Draht O."/>
            <person name="Busch S."/>
            <person name="D'Enfert C."/>
            <person name="Bouchier C."/>
            <person name="Goldman G.H."/>
            <person name="Bell-Pedersen D."/>
            <person name="Griffiths-Jones S."/>
            <person name="Doonan J.H."/>
            <person name="Yu J."/>
            <person name="Vienken K."/>
            <person name="Pain A."/>
            <person name="Freitag M."/>
            <person name="Selker E.U."/>
            <person name="Archer D.B."/>
            <person name="Penalva M.A."/>
            <person name="Oakley B.R."/>
            <person name="Momany M."/>
            <person name="Tanaka T."/>
            <person name="Kumagai T."/>
            <person name="Asai K."/>
            <person name="Machida M."/>
            <person name="Nierman W.C."/>
            <person name="Denning D.W."/>
            <person name="Caddick M."/>
            <person name="Hynes M."/>
            <person name="Paoletti M."/>
            <person name="Fischer R."/>
            <person name="Miller B."/>
            <person name="Dyer P."/>
            <person name="Sachs M.S."/>
            <person name="Osmani S.A."/>
            <person name="Birren B.W."/>
        </authorList>
    </citation>
    <scope>NUCLEOTIDE SEQUENCE [LARGE SCALE GENOMIC DNA]</scope>
    <source>
        <strain evidence="3">FGSC A4 / ATCC 38163 / CBS 112.46 / NRRL 194 / M139</strain>
    </source>
</reference>
<feature type="coiled-coil region" evidence="1">
    <location>
        <begin position="162"/>
        <end position="189"/>
    </location>
</feature>
<evidence type="ECO:0000256" key="1">
    <source>
        <dbReference type="SAM" id="Coils"/>
    </source>
</evidence>
<dbReference type="STRING" id="227321.Q5ATS9"/>
<protein>
    <recommendedName>
        <fullName evidence="4">DUF676 domain-containing protein</fullName>
    </recommendedName>
</protein>
<dbReference type="AlphaFoldDB" id="Q5ATS9"/>
<dbReference type="InParanoid" id="Q5ATS9"/>
<dbReference type="PANTHER" id="PTHR48182:SF3">
    <property type="entry name" value="DUF676 DOMAIN-CONTAINING PROTEIN"/>
    <property type="match status" value="1"/>
</dbReference>
<dbReference type="RefSeq" id="XP_681570.1">
    <property type="nucleotide sequence ID" value="XM_676478.1"/>
</dbReference>
<evidence type="ECO:0008006" key="4">
    <source>
        <dbReference type="Google" id="ProtNLM"/>
    </source>
</evidence>
<keyword evidence="1" id="KW-0175">Coiled coil</keyword>
<dbReference type="eggNOG" id="ENOG502SSYQ">
    <property type="taxonomic scope" value="Eukaryota"/>
</dbReference>
<accession>Q5ATS9</accession>
<dbReference type="InterPro" id="IPR052374">
    <property type="entry name" value="SERAC1"/>
</dbReference>
<name>Q5ATS9_EMENI</name>
<evidence type="ECO:0000313" key="2">
    <source>
        <dbReference type="EMBL" id="CBF80264.1"/>
    </source>
</evidence>
<dbReference type="EMBL" id="BN001305">
    <property type="protein sequence ID" value="CBF80264.1"/>
    <property type="molecule type" value="Genomic_DNA"/>
</dbReference>
<organism evidence="2 3">
    <name type="scientific">Emericella nidulans (strain FGSC A4 / ATCC 38163 / CBS 112.46 / NRRL 194 / M139)</name>
    <name type="common">Aspergillus nidulans</name>
    <dbReference type="NCBI Taxonomy" id="227321"/>
    <lineage>
        <taxon>Eukaryota</taxon>
        <taxon>Fungi</taxon>
        <taxon>Dikarya</taxon>
        <taxon>Ascomycota</taxon>
        <taxon>Pezizomycotina</taxon>
        <taxon>Eurotiomycetes</taxon>
        <taxon>Eurotiomycetidae</taxon>
        <taxon>Eurotiales</taxon>
        <taxon>Aspergillaceae</taxon>
        <taxon>Aspergillus</taxon>
        <taxon>Aspergillus subgen. Nidulantes</taxon>
    </lineage>
</organism>
<dbReference type="HOGENOM" id="CLU_427008_0_0_1"/>
<dbReference type="OrthoDB" id="427518at2759"/>
<gene>
    <name evidence="2" type="ORF">ANIA_08301</name>
</gene>
<dbReference type="Proteomes" id="UP000000560">
    <property type="component" value="Chromosome V"/>
</dbReference>
<proteinExistence type="predicted"/>
<keyword evidence="3" id="KW-1185">Reference proteome</keyword>
<dbReference type="OMA" id="CFVENGD"/>
<dbReference type="KEGG" id="ani:ANIA_08301"/>
<sequence>MTDDSVDILALNVLHDIRDGHRGTDILEVPEVLCSDPVEKSIVNWLRDEDMLLTDLSPARVMIFGYRSEWKGQRPSDVTSAEVANRLLDSLARARKGVEDRPILFIAHCVGGLVLARPIDRVGQSLLTAYHDELHQNKWARIFSATLGIVFMGVPFRGAHGALANRQILSAAQQQIDSLENENERREAHIIKRILEILRPGNEMLFSLMTDFLAIDHELMPQMERLVPRDSATLDGVQSLLMETDHFGLNKFRGRTEEYRMLVNKLQAFRSEEAYSAYSARRARMMRINPRLARRWRQELAGEVVTTSDLGFKYCSSSQRTSHGGAVLKRKRSGNKDNVYHQSRSRYISLQVQIERQQPVYFMDALGRVTPFHLEFIRSVEAIAMCMVFWHDGIEDDSCPSCKSAFPGSTSNAIQCSVCGSIFRRIQDLESGIDSKIRSRRIFDGYSDDGDFWSDSAGLQELKRLDAPTVATPPVEYDDVQNELDETITLFHNVRIISTPSVKRSTKVWCSIQASVWYYNDAEREKRTGWCFVENGDTMVLECRQDQSVVFFYRQISPKDHGFEWGLECDFLWRDSDGCGGWHFRSQNRKDAQIIWDYIQCRPDIRINSSKGGLDLPLFPDEDAAPLHGVRGRDWGLYGDW</sequence>
<dbReference type="GeneID" id="2868736"/>
<accession>C8VDZ1</accession>